<keyword evidence="4" id="KW-1185">Reference proteome</keyword>
<reference evidence="3 4" key="1">
    <citation type="submission" date="2021-05" db="EMBL/GenBank/DDBJ databases">
        <title>Fusibacter ferrireducens sp. nov., an anaerobic, sulfur- and Fe-reducing bacterium isolated from the mangrove sediment.</title>
        <authorList>
            <person name="Qiu D."/>
        </authorList>
    </citation>
    <scope>NUCLEOTIDE SEQUENCE [LARGE SCALE GENOMIC DNA]</scope>
    <source>
        <strain evidence="3 4">DSM 12116</strain>
    </source>
</reference>
<dbReference type="InterPro" id="IPR051624">
    <property type="entry name" value="RMD1/Sad1-interacting"/>
</dbReference>
<dbReference type="PANTHER" id="PTHR16255:SF1">
    <property type="entry name" value="REQUIRED FOR MEIOTIC NUCLEAR DIVISION PROTEIN 1 HOMOLOG"/>
    <property type="match status" value="1"/>
</dbReference>
<evidence type="ECO:0000313" key="4">
    <source>
        <dbReference type="Proteomes" id="UP000746471"/>
    </source>
</evidence>
<dbReference type="Proteomes" id="UP000746471">
    <property type="component" value="Unassembled WGS sequence"/>
</dbReference>
<dbReference type="RefSeq" id="WP_213238533.1">
    <property type="nucleotide sequence ID" value="NZ_JAHBCL010000052.1"/>
</dbReference>
<evidence type="ECO:0000256" key="1">
    <source>
        <dbReference type="SAM" id="Phobius"/>
    </source>
</evidence>
<dbReference type="EMBL" id="JAHBCL010000052">
    <property type="protein sequence ID" value="MBS7528677.1"/>
    <property type="molecule type" value="Genomic_DNA"/>
</dbReference>
<name>A0ABS5PWG9_9FIRM</name>
<keyword evidence="1" id="KW-0472">Membrane</keyword>
<gene>
    <name evidence="3" type="ORF">KHM83_18570</name>
</gene>
<evidence type="ECO:0000313" key="3">
    <source>
        <dbReference type="EMBL" id="MBS7528677.1"/>
    </source>
</evidence>
<comment type="caution">
    <text evidence="3">The sequence shown here is derived from an EMBL/GenBank/DDBJ whole genome shotgun (WGS) entry which is preliminary data.</text>
</comment>
<feature type="transmembrane region" description="Helical" evidence="1">
    <location>
        <begin position="253"/>
        <end position="274"/>
    </location>
</feature>
<dbReference type="InterPro" id="IPR003734">
    <property type="entry name" value="DUF155"/>
</dbReference>
<protein>
    <submittedName>
        <fullName evidence="3">RMD1 family protein</fullName>
    </submittedName>
</protein>
<feature type="domain" description="DUF155" evidence="2">
    <location>
        <begin position="55"/>
        <end position="228"/>
    </location>
</feature>
<sequence>MKIKAYAVSKEIDLNNIAQEFGIRKKYTWEEPLILTELLLQKLFQNDMLDEKSAFIFSFGAVVSINFSPDEDNQLIQSLKGFEKDIDMSHWRRFNDDYEIVIDDTLSDETPFVFTDEQLFVKLYDPAYLELAATVIAKSVALESVEEHLKSILDKIEVMVDRLEKGKLRLSDRKLAKTISQVLHHEYSSIAYIMILDKPDSTWESHLNSQLYDQMAEFFELNDRYEIMKQKTDIINSIIDGFATISHSMRGAFIEWLIVVLIVAEVILMILDLLK</sequence>
<keyword evidence="1" id="KW-1133">Transmembrane helix</keyword>
<proteinExistence type="predicted"/>
<organism evidence="3 4">
    <name type="scientific">Fusibacter paucivorans</name>
    <dbReference type="NCBI Taxonomy" id="76009"/>
    <lineage>
        <taxon>Bacteria</taxon>
        <taxon>Bacillati</taxon>
        <taxon>Bacillota</taxon>
        <taxon>Clostridia</taxon>
        <taxon>Eubacteriales</taxon>
        <taxon>Eubacteriales Family XII. Incertae Sedis</taxon>
        <taxon>Fusibacter</taxon>
    </lineage>
</organism>
<accession>A0ABS5PWG9</accession>
<evidence type="ECO:0000259" key="2">
    <source>
        <dbReference type="Pfam" id="PF02582"/>
    </source>
</evidence>
<dbReference type="PANTHER" id="PTHR16255">
    <property type="entry name" value="REQUIRED FOR MEIOTIC NUCLEAR DIVISION PROTEIN 1 HOMOLOG"/>
    <property type="match status" value="1"/>
</dbReference>
<keyword evidence="1" id="KW-0812">Transmembrane</keyword>
<dbReference type="Pfam" id="PF02582">
    <property type="entry name" value="DUF155"/>
    <property type="match status" value="1"/>
</dbReference>